<feature type="compositionally biased region" description="Basic residues" evidence="1">
    <location>
        <begin position="102"/>
        <end position="111"/>
    </location>
</feature>
<dbReference type="EMBL" id="JBHFFA010000001">
    <property type="protein sequence ID" value="KAL2650471.1"/>
    <property type="molecule type" value="Genomic_DNA"/>
</dbReference>
<organism evidence="2 3">
    <name type="scientific">Riccia fluitans</name>
    <dbReference type="NCBI Taxonomy" id="41844"/>
    <lineage>
        <taxon>Eukaryota</taxon>
        <taxon>Viridiplantae</taxon>
        <taxon>Streptophyta</taxon>
        <taxon>Embryophyta</taxon>
        <taxon>Marchantiophyta</taxon>
        <taxon>Marchantiopsida</taxon>
        <taxon>Marchantiidae</taxon>
        <taxon>Marchantiales</taxon>
        <taxon>Ricciaceae</taxon>
        <taxon>Riccia</taxon>
    </lineage>
</organism>
<evidence type="ECO:0000313" key="3">
    <source>
        <dbReference type="Proteomes" id="UP001605036"/>
    </source>
</evidence>
<dbReference type="Proteomes" id="UP001605036">
    <property type="component" value="Unassembled WGS sequence"/>
</dbReference>
<proteinExistence type="predicted"/>
<feature type="compositionally biased region" description="Basic and acidic residues" evidence="1">
    <location>
        <begin position="1"/>
        <end position="17"/>
    </location>
</feature>
<name>A0ABD1ZHU0_9MARC</name>
<feature type="region of interest" description="Disordered" evidence="1">
    <location>
        <begin position="1"/>
        <end position="126"/>
    </location>
</feature>
<sequence length="159" mass="17953">MKILGEEAGKPGDLLRADDDEEIEEARPSSLKYVEARVEAEEVPTAETSEKAKKKAPEVEEEVPTTAAPAPNKEEPNTNIEPDQRRSKQKLSSPRALMDKLKVRKKTMKMKKPFDTIDLSDDEPQKVKREEEMVLAEDTSPILEADKIEKFRLSMVYGA</sequence>
<comment type="caution">
    <text evidence="2">The sequence shown here is derived from an EMBL/GenBank/DDBJ whole genome shotgun (WGS) entry which is preliminary data.</text>
</comment>
<protein>
    <submittedName>
        <fullName evidence="2">Uncharacterized protein</fullName>
    </submittedName>
</protein>
<accession>A0ABD1ZHU0</accession>
<evidence type="ECO:0000313" key="2">
    <source>
        <dbReference type="EMBL" id="KAL2650471.1"/>
    </source>
</evidence>
<evidence type="ECO:0000256" key="1">
    <source>
        <dbReference type="SAM" id="MobiDB-lite"/>
    </source>
</evidence>
<feature type="compositionally biased region" description="Basic and acidic residues" evidence="1">
    <location>
        <begin position="72"/>
        <end position="86"/>
    </location>
</feature>
<keyword evidence="3" id="KW-1185">Reference proteome</keyword>
<dbReference type="AlphaFoldDB" id="A0ABD1ZHU0"/>
<gene>
    <name evidence="2" type="ORF">R1flu_018599</name>
</gene>
<feature type="compositionally biased region" description="Basic and acidic residues" evidence="1">
    <location>
        <begin position="48"/>
        <end position="58"/>
    </location>
</feature>
<reference evidence="2 3" key="1">
    <citation type="submission" date="2024-09" db="EMBL/GenBank/DDBJ databases">
        <title>Chromosome-scale assembly of Riccia fluitans.</title>
        <authorList>
            <person name="Paukszto L."/>
            <person name="Sawicki J."/>
            <person name="Karawczyk K."/>
            <person name="Piernik-Szablinska J."/>
            <person name="Szczecinska M."/>
            <person name="Mazdziarz M."/>
        </authorList>
    </citation>
    <scope>NUCLEOTIDE SEQUENCE [LARGE SCALE GENOMIC DNA]</scope>
    <source>
        <strain evidence="2">Rf_01</strain>
        <tissue evidence="2">Aerial parts of the thallus</tissue>
    </source>
</reference>